<sequence>MLGTSDRRSFASGSRGQSSITSQTRSTSPVKNPDDLLKLEKPVTWITPDPRTLRETVKQTGSAQALSLFDNVWRVAQGEGYLPRELRHVLKDELMVSEYRFAAEDRVPMMDEKAMEDVQQVFPSFDAGMARLITLYNELSAIREMVATTIRFTNKSRSEATWNDHIHGPTLRLAVSGVPHVSAENITQAAIAKAFIPPSRGELETLGGKMIDYALLLQPDRELAVRIADFVNGFDGPRSFNQSTHGPLCYEPTGVLIETKIDTRRRAEGKAQLGVWLAAWYGRIAKFAPRPSEDVGSLNLPFLPVVLVVCENWELYFAFDRESEIHVCGPLEIGSTLTVDGSYRLLAAIRLLAGWVGQEFREWVERCVS</sequence>
<reference evidence="3" key="1">
    <citation type="submission" date="2022-10" db="EMBL/GenBank/DDBJ databases">
        <title>Tapping the CABI collections for fungal endophytes: first genome assemblies for Collariella, Neodidymelliopsis, Ascochyta clinopodiicola, Didymella pomorum, Didymosphaeria variabile, Neocosmospora piperis and Neocucurbitaria cava.</title>
        <authorList>
            <person name="Hill R."/>
        </authorList>
    </citation>
    <scope>NUCLEOTIDE SEQUENCE</scope>
    <source>
        <strain evidence="3">IMI 366586</strain>
    </source>
</reference>
<feature type="compositionally biased region" description="Low complexity" evidence="1">
    <location>
        <begin position="12"/>
        <end position="28"/>
    </location>
</feature>
<evidence type="ECO:0000313" key="3">
    <source>
        <dbReference type="EMBL" id="KAJ4319436.1"/>
    </source>
</evidence>
<accession>A0A9W8WC09</accession>
<dbReference type="AlphaFoldDB" id="A0A9W8WC09"/>
<proteinExistence type="predicted"/>
<dbReference type="OrthoDB" id="4161186at2759"/>
<dbReference type="InterPro" id="IPR046797">
    <property type="entry name" value="PDDEXK_12"/>
</dbReference>
<gene>
    <name evidence="3" type="ORF">N0V84_006338</name>
</gene>
<dbReference type="EMBL" id="JAPEUR010000124">
    <property type="protein sequence ID" value="KAJ4319436.1"/>
    <property type="molecule type" value="Genomic_DNA"/>
</dbReference>
<dbReference type="Proteomes" id="UP001140502">
    <property type="component" value="Unassembled WGS sequence"/>
</dbReference>
<name>A0A9W8WC09_9HYPO</name>
<protein>
    <recommendedName>
        <fullName evidence="2">PD-(D/E)XK nuclease-like domain-containing protein</fullName>
    </recommendedName>
</protein>
<evidence type="ECO:0000259" key="2">
    <source>
        <dbReference type="Pfam" id="PF20516"/>
    </source>
</evidence>
<feature type="region of interest" description="Disordered" evidence="1">
    <location>
        <begin position="1"/>
        <end position="35"/>
    </location>
</feature>
<organism evidence="3 4">
    <name type="scientific">Fusarium piperis</name>
    <dbReference type="NCBI Taxonomy" id="1435070"/>
    <lineage>
        <taxon>Eukaryota</taxon>
        <taxon>Fungi</taxon>
        <taxon>Dikarya</taxon>
        <taxon>Ascomycota</taxon>
        <taxon>Pezizomycotina</taxon>
        <taxon>Sordariomycetes</taxon>
        <taxon>Hypocreomycetidae</taxon>
        <taxon>Hypocreales</taxon>
        <taxon>Nectriaceae</taxon>
        <taxon>Fusarium</taxon>
        <taxon>Fusarium solani species complex</taxon>
    </lineage>
</organism>
<evidence type="ECO:0000256" key="1">
    <source>
        <dbReference type="SAM" id="MobiDB-lite"/>
    </source>
</evidence>
<keyword evidence="4" id="KW-1185">Reference proteome</keyword>
<feature type="domain" description="PD-(D/E)XK nuclease-like" evidence="2">
    <location>
        <begin position="128"/>
        <end position="361"/>
    </location>
</feature>
<comment type="caution">
    <text evidence="3">The sequence shown here is derived from an EMBL/GenBank/DDBJ whole genome shotgun (WGS) entry which is preliminary data.</text>
</comment>
<dbReference type="Pfam" id="PF20516">
    <property type="entry name" value="PDDEXK_12"/>
    <property type="match status" value="1"/>
</dbReference>
<evidence type="ECO:0000313" key="4">
    <source>
        <dbReference type="Proteomes" id="UP001140502"/>
    </source>
</evidence>